<dbReference type="SFLD" id="SFLDF00046">
    <property type="entry name" value="beta-phosphoglucomutase"/>
    <property type="match status" value="1"/>
</dbReference>
<dbReference type="PANTHER" id="PTHR46193">
    <property type="entry name" value="6-PHOSPHOGLUCONATE PHOSPHATASE"/>
    <property type="match status" value="1"/>
</dbReference>
<dbReference type="InterPro" id="IPR010976">
    <property type="entry name" value="B-phosphoglucomutase_hydrolase"/>
</dbReference>
<proteinExistence type="inferred from homology"/>
<reference evidence="11 12" key="1">
    <citation type="submission" date="2020-12" db="EMBL/GenBank/DDBJ databases">
        <title>Vagococcus allomyrinae sp. nov. and Enterococcus lavae sp. nov., isolated from the larvae of Allomyrina dichotoma.</title>
        <authorList>
            <person name="Lee S.D."/>
        </authorList>
    </citation>
    <scope>NUCLEOTIDE SEQUENCE [LARGE SCALE GENOMIC DNA]</scope>
    <source>
        <strain evidence="11 12">BWM-S5</strain>
    </source>
</reference>
<dbReference type="NCBIfam" id="TIGR01990">
    <property type="entry name" value="bPGM"/>
    <property type="match status" value="1"/>
</dbReference>
<protein>
    <recommendedName>
        <fullName evidence="10">Beta-phosphoglucomutase</fullName>
        <ecNumber evidence="9">5.4.2.6</ecNumber>
    </recommendedName>
</protein>
<dbReference type="NCBIfam" id="TIGR01509">
    <property type="entry name" value="HAD-SF-IA-v3"/>
    <property type="match status" value="1"/>
</dbReference>
<comment type="caution">
    <text evidence="11">The sequence shown here is derived from an EMBL/GenBank/DDBJ whole genome shotgun (WGS) entry which is preliminary data.</text>
</comment>
<evidence type="ECO:0000313" key="11">
    <source>
        <dbReference type="EMBL" id="MBP1045986.1"/>
    </source>
</evidence>
<dbReference type="Pfam" id="PF00702">
    <property type="entry name" value="Hydrolase"/>
    <property type="match status" value="1"/>
</dbReference>
<keyword evidence="6 11" id="KW-0413">Isomerase</keyword>
<dbReference type="InterPro" id="IPR036412">
    <property type="entry name" value="HAD-like_sf"/>
</dbReference>
<keyword evidence="7" id="KW-0119">Carbohydrate metabolism</keyword>
<comment type="cofactor">
    <cofactor evidence="1">
        <name>Mg(2+)</name>
        <dbReference type="ChEBI" id="CHEBI:18420"/>
    </cofactor>
</comment>
<accession>A0ABS4CIN3</accession>
<dbReference type="InterPro" id="IPR023198">
    <property type="entry name" value="PGP-like_dom2"/>
</dbReference>
<dbReference type="InterPro" id="IPR006439">
    <property type="entry name" value="HAD-SF_hydro_IA"/>
</dbReference>
<dbReference type="Gene3D" id="3.40.50.1000">
    <property type="entry name" value="HAD superfamily/HAD-like"/>
    <property type="match status" value="1"/>
</dbReference>
<dbReference type="SFLD" id="SFLDG01135">
    <property type="entry name" value="C1.5.6:_HAD__Beta-PGM__Phospha"/>
    <property type="match status" value="1"/>
</dbReference>
<dbReference type="SUPFAM" id="SSF56784">
    <property type="entry name" value="HAD-like"/>
    <property type="match status" value="1"/>
</dbReference>
<keyword evidence="12" id="KW-1185">Reference proteome</keyword>
<evidence type="ECO:0000313" key="12">
    <source>
        <dbReference type="Proteomes" id="UP000673375"/>
    </source>
</evidence>
<dbReference type="InterPro" id="IPR010972">
    <property type="entry name" value="Beta-PGM"/>
</dbReference>
<dbReference type="InterPro" id="IPR051600">
    <property type="entry name" value="Beta-PGM-like"/>
</dbReference>
<dbReference type="GO" id="GO:0008801">
    <property type="term" value="F:beta-phosphoglucomutase activity"/>
    <property type="evidence" value="ECO:0007669"/>
    <property type="project" value="UniProtKB-EC"/>
</dbReference>
<dbReference type="Gene3D" id="1.10.150.240">
    <property type="entry name" value="Putative phosphatase, domain 2"/>
    <property type="match status" value="1"/>
</dbReference>
<comment type="catalytic activity">
    <reaction evidence="8">
        <text>beta-D-glucose 1-phosphate = beta-D-glucose 6-phosphate</text>
        <dbReference type="Rhea" id="RHEA:20113"/>
        <dbReference type="ChEBI" id="CHEBI:57684"/>
        <dbReference type="ChEBI" id="CHEBI:58247"/>
        <dbReference type="EC" id="5.4.2.6"/>
    </reaction>
</comment>
<gene>
    <name evidence="11" type="primary">pgmB</name>
    <name evidence="11" type="ORF">I6N96_06805</name>
</gene>
<dbReference type="SFLD" id="SFLDS00003">
    <property type="entry name" value="Haloacid_Dehalogenase"/>
    <property type="match status" value="1"/>
</dbReference>
<evidence type="ECO:0000256" key="2">
    <source>
        <dbReference type="ARBA" id="ARBA00006171"/>
    </source>
</evidence>
<keyword evidence="3" id="KW-0597">Phosphoprotein</keyword>
<evidence type="ECO:0000256" key="6">
    <source>
        <dbReference type="ARBA" id="ARBA00023235"/>
    </source>
</evidence>
<evidence type="ECO:0000256" key="10">
    <source>
        <dbReference type="ARBA" id="ARBA00044991"/>
    </source>
</evidence>
<dbReference type="InterPro" id="IPR023214">
    <property type="entry name" value="HAD_sf"/>
</dbReference>
<dbReference type="PRINTS" id="PR00413">
    <property type="entry name" value="HADHALOGNASE"/>
</dbReference>
<dbReference type="SFLD" id="SFLDG01129">
    <property type="entry name" value="C1.5:_HAD__Beta-PGM__Phosphata"/>
    <property type="match status" value="1"/>
</dbReference>
<dbReference type="PANTHER" id="PTHR46193:SF18">
    <property type="entry name" value="HEXITOL PHOSPHATASE B"/>
    <property type="match status" value="1"/>
</dbReference>
<name>A0ABS4CIN3_9ENTE</name>
<evidence type="ECO:0000256" key="4">
    <source>
        <dbReference type="ARBA" id="ARBA00022723"/>
    </source>
</evidence>
<evidence type="ECO:0000256" key="1">
    <source>
        <dbReference type="ARBA" id="ARBA00001946"/>
    </source>
</evidence>
<dbReference type="EMBL" id="JAEDXU010000003">
    <property type="protein sequence ID" value="MBP1045986.1"/>
    <property type="molecule type" value="Genomic_DNA"/>
</dbReference>
<evidence type="ECO:0000256" key="7">
    <source>
        <dbReference type="ARBA" id="ARBA00023277"/>
    </source>
</evidence>
<dbReference type="NCBIfam" id="TIGR02009">
    <property type="entry name" value="PGMB-YQAB-SF"/>
    <property type="match status" value="1"/>
</dbReference>
<keyword evidence="5" id="KW-0460">Magnesium</keyword>
<dbReference type="RefSeq" id="WP_209556814.1">
    <property type="nucleotide sequence ID" value="NZ_JAEDXU010000003.1"/>
</dbReference>
<dbReference type="Proteomes" id="UP000673375">
    <property type="component" value="Unassembled WGS sequence"/>
</dbReference>
<dbReference type="EC" id="5.4.2.6" evidence="9"/>
<evidence type="ECO:0000256" key="8">
    <source>
        <dbReference type="ARBA" id="ARBA00044926"/>
    </source>
</evidence>
<organism evidence="11 12">
    <name type="scientific">Enterococcus larvae</name>
    <dbReference type="NCBI Taxonomy" id="2794352"/>
    <lineage>
        <taxon>Bacteria</taxon>
        <taxon>Bacillati</taxon>
        <taxon>Bacillota</taxon>
        <taxon>Bacilli</taxon>
        <taxon>Lactobacillales</taxon>
        <taxon>Enterococcaceae</taxon>
        <taxon>Enterococcus</taxon>
    </lineage>
</organism>
<comment type="similarity">
    <text evidence="2">Belongs to the HAD-like hydrolase superfamily. CbbY/CbbZ/Gph/YieH family.</text>
</comment>
<evidence type="ECO:0000256" key="3">
    <source>
        <dbReference type="ARBA" id="ARBA00022553"/>
    </source>
</evidence>
<dbReference type="CDD" id="cd02598">
    <property type="entry name" value="HAD_BPGM"/>
    <property type="match status" value="1"/>
</dbReference>
<keyword evidence="4" id="KW-0479">Metal-binding</keyword>
<sequence>MFKAVVFDLDGVITDTAAFHFIAWRKLGRSLGIEVTETFNEELKGIDRMASLNKILALGSMENRFSKEEKEVLAQEKNDFYVTLINEISPADILPGIEQLLHDLDAQHIKVGLASASKNAPKILRLLGLAHSFSTIVDPAALQQGKPDPEIFIKACEQLQVQPEEAIGVEDAYSGIQAINAAKLYSVGIGDKHMLKDADYVFGDTAHLTFSKLKEIWGNRAL</sequence>
<evidence type="ECO:0000256" key="5">
    <source>
        <dbReference type="ARBA" id="ARBA00022842"/>
    </source>
</evidence>
<evidence type="ECO:0000256" key="9">
    <source>
        <dbReference type="ARBA" id="ARBA00044968"/>
    </source>
</evidence>